<evidence type="ECO:0000256" key="2">
    <source>
        <dbReference type="SAM" id="SignalP"/>
    </source>
</evidence>
<keyword evidence="1 2" id="KW-0732">Signal</keyword>
<dbReference type="PANTHER" id="PTHR35936:SF17">
    <property type="entry name" value="ARGININE-BINDING EXTRACELLULAR PROTEIN ARTP"/>
    <property type="match status" value="1"/>
</dbReference>
<accession>A0A916YHR0</accession>
<sequence length="307" mass="31801">MIRRTKWTAGIAGAGILALGLAGCASGGDDGGGGTDGGGGDASTLERLQEEGTITVAINGEQPYSWVDDSGEPTGATIAIHEEVFGNLGIDNIEVEEVAWDNLIPGLIAGRWDAVSAGMSITPERCEQAAFGDPEIMYTTTLAVPAGNPMGLTDLDSVLESDGDVKLALQSGAIEDGYVDQLGGYSNVVQVDGAASGLETVQAGRADAFALTAVSLAWMTENMDDLETTEAFVQEIDGIKQIGAGATVFRPADSDLLEAYNEELANVTGDESAYLGLVEPFGFSAENLPPQDLTTDQLCSGDLEELQ</sequence>
<organism evidence="4 5">
    <name type="scientific">Microbacterium faecale</name>
    <dbReference type="NCBI Taxonomy" id="1804630"/>
    <lineage>
        <taxon>Bacteria</taxon>
        <taxon>Bacillati</taxon>
        <taxon>Actinomycetota</taxon>
        <taxon>Actinomycetes</taxon>
        <taxon>Micrococcales</taxon>
        <taxon>Microbacteriaceae</taxon>
        <taxon>Microbacterium</taxon>
    </lineage>
</organism>
<name>A0A916YHR0_9MICO</name>
<dbReference type="PROSITE" id="PS51257">
    <property type="entry name" value="PROKAR_LIPOPROTEIN"/>
    <property type="match status" value="1"/>
</dbReference>
<keyword evidence="5" id="KW-1185">Reference proteome</keyword>
<reference evidence="4" key="2">
    <citation type="submission" date="2020-09" db="EMBL/GenBank/DDBJ databases">
        <authorList>
            <person name="Sun Q."/>
            <person name="Zhou Y."/>
        </authorList>
    </citation>
    <scope>NUCLEOTIDE SEQUENCE</scope>
    <source>
        <strain evidence="4">CGMCC 1.15152</strain>
    </source>
</reference>
<dbReference type="PANTHER" id="PTHR35936">
    <property type="entry name" value="MEMBRANE-BOUND LYTIC MUREIN TRANSGLYCOSYLASE F"/>
    <property type="match status" value="1"/>
</dbReference>
<reference evidence="4" key="1">
    <citation type="journal article" date="2014" name="Int. J. Syst. Evol. Microbiol.">
        <title>Complete genome sequence of Corynebacterium casei LMG S-19264T (=DSM 44701T), isolated from a smear-ripened cheese.</title>
        <authorList>
            <consortium name="US DOE Joint Genome Institute (JGI-PGF)"/>
            <person name="Walter F."/>
            <person name="Albersmeier A."/>
            <person name="Kalinowski J."/>
            <person name="Ruckert C."/>
        </authorList>
    </citation>
    <scope>NUCLEOTIDE SEQUENCE</scope>
    <source>
        <strain evidence="4">CGMCC 1.15152</strain>
    </source>
</reference>
<dbReference type="SMART" id="SM00062">
    <property type="entry name" value="PBPb"/>
    <property type="match status" value="1"/>
</dbReference>
<dbReference type="AlphaFoldDB" id="A0A916YHR0"/>
<dbReference type="EMBL" id="BMHO01000002">
    <property type="protein sequence ID" value="GGD45309.1"/>
    <property type="molecule type" value="Genomic_DNA"/>
</dbReference>
<proteinExistence type="predicted"/>
<protein>
    <submittedName>
        <fullName evidence="4">ABC transporter substrate-binding protein</fullName>
    </submittedName>
</protein>
<dbReference type="InterPro" id="IPR001638">
    <property type="entry name" value="Solute-binding_3/MltF_N"/>
</dbReference>
<dbReference type="SUPFAM" id="SSF53850">
    <property type="entry name" value="Periplasmic binding protein-like II"/>
    <property type="match status" value="1"/>
</dbReference>
<dbReference type="Gene3D" id="3.40.190.10">
    <property type="entry name" value="Periplasmic binding protein-like II"/>
    <property type="match status" value="2"/>
</dbReference>
<gene>
    <name evidence="4" type="ORF">GCM10010915_28240</name>
</gene>
<dbReference type="Pfam" id="PF00497">
    <property type="entry name" value="SBP_bac_3"/>
    <property type="match status" value="1"/>
</dbReference>
<evidence type="ECO:0000313" key="4">
    <source>
        <dbReference type="EMBL" id="GGD45309.1"/>
    </source>
</evidence>
<feature type="signal peptide" evidence="2">
    <location>
        <begin position="1"/>
        <end position="27"/>
    </location>
</feature>
<dbReference type="Proteomes" id="UP000633205">
    <property type="component" value="Unassembled WGS sequence"/>
</dbReference>
<evidence type="ECO:0000313" key="5">
    <source>
        <dbReference type="Proteomes" id="UP000633205"/>
    </source>
</evidence>
<evidence type="ECO:0000256" key="1">
    <source>
        <dbReference type="ARBA" id="ARBA00022729"/>
    </source>
</evidence>
<feature type="domain" description="Solute-binding protein family 3/N-terminal" evidence="3">
    <location>
        <begin position="53"/>
        <end position="278"/>
    </location>
</feature>
<evidence type="ECO:0000259" key="3">
    <source>
        <dbReference type="SMART" id="SM00062"/>
    </source>
</evidence>
<dbReference type="RefSeq" id="WP_188713046.1">
    <property type="nucleotide sequence ID" value="NZ_BMHO01000002.1"/>
</dbReference>
<feature type="chain" id="PRO_5038605398" evidence="2">
    <location>
        <begin position="28"/>
        <end position="307"/>
    </location>
</feature>
<comment type="caution">
    <text evidence="4">The sequence shown here is derived from an EMBL/GenBank/DDBJ whole genome shotgun (WGS) entry which is preliminary data.</text>
</comment>